<comment type="caution">
    <text evidence="1">The sequence shown here is derived from an EMBL/GenBank/DDBJ whole genome shotgun (WGS) entry which is preliminary data.</text>
</comment>
<keyword evidence="2" id="KW-1185">Reference proteome</keyword>
<proteinExistence type="predicted"/>
<evidence type="ECO:0000313" key="2">
    <source>
        <dbReference type="Proteomes" id="UP000003653"/>
    </source>
</evidence>
<accession>D5P692</accession>
<evidence type="ECO:0000313" key="1">
    <source>
        <dbReference type="EMBL" id="EFG78394.1"/>
    </source>
</evidence>
<name>D5P692_9MYCO</name>
<protein>
    <submittedName>
        <fullName evidence="1">Uncharacterized protein</fullName>
    </submittedName>
</protein>
<dbReference type="AlphaFoldDB" id="D5P692"/>
<organism evidence="1 2">
    <name type="scientific">Mycobacterium parascrofulaceum ATCC BAA-614</name>
    <dbReference type="NCBI Taxonomy" id="525368"/>
    <lineage>
        <taxon>Bacteria</taxon>
        <taxon>Bacillati</taxon>
        <taxon>Actinomycetota</taxon>
        <taxon>Actinomycetes</taxon>
        <taxon>Mycobacteriales</taxon>
        <taxon>Mycobacteriaceae</taxon>
        <taxon>Mycobacterium</taxon>
        <taxon>Mycobacterium simiae complex</taxon>
    </lineage>
</organism>
<reference evidence="1 2" key="1">
    <citation type="submission" date="2010-04" db="EMBL/GenBank/DDBJ databases">
        <authorList>
            <person name="Muzny D."/>
            <person name="Qin X."/>
            <person name="Deng J."/>
            <person name="Jiang H."/>
            <person name="Liu Y."/>
            <person name="Qu J."/>
            <person name="Song X.-Z."/>
            <person name="Zhang L."/>
            <person name="Thornton R."/>
            <person name="Coyle M."/>
            <person name="Francisco L."/>
            <person name="Jackson L."/>
            <person name="Javaid M."/>
            <person name="Korchina V."/>
            <person name="Kovar C."/>
            <person name="Mata R."/>
            <person name="Mathew T."/>
            <person name="Ngo R."/>
            <person name="Nguyen L."/>
            <person name="Nguyen N."/>
            <person name="Okwuonu G."/>
            <person name="Ongeri F."/>
            <person name="Pham C."/>
            <person name="Simmons D."/>
            <person name="Wilczek-Boney K."/>
            <person name="Hale W."/>
            <person name="Jakkamsetti A."/>
            <person name="Pham P."/>
            <person name="Ruth R."/>
            <person name="San Lucas F."/>
            <person name="Warren J."/>
            <person name="Zhang J."/>
            <person name="Zhao Z."/>
            <person name="Zhou C."/>
            <person name="Zhu D."/>
            <person name="Lee S."/>
            <person name="Bess C."/>
            <person name="Blankenburg K."/>
            <person name="Forbes L."/>
            <person name="Fu Q."/>
            <person name="Gubbala S."/>
            <person name="Hirani K."/>
            <person name="Jayaseelan J.C."/>
            <person name="Lara F."/>
            <person name="Munidasa M."/>
            <person name="Palculict T."/>
            <person name="Patil S."/>
            <person name="Pu L.-L."/>
            <person name="Saada N."/>
            <person name="Tang L."/>
            <person name="Weissenberger G."/>
            <person name="Zhu Y."/>
            <person name="Hemphill L."/>
            <person name="Shang Y."/>
            <person name="Youmans B."/>
            <person name="Ayvaz T."/>
            <person name="Ross M."/>
            <person name="Santibanez J."/>
            <person name="Aqrawi P."/>
            <person name="Gross S."/>
            <person name="Joshi V."/>
            <person name="Fowler G."/>
            <person name="Nazareth L."/>
            <person name="Reid J."/>
            <person name="Worley K."/>
            <person name="Petrosino J."/>
            <person name="Highlander S."/>
            <person name="Gibbs R."/>
        </authorList>
    </citation>
    <scope>NUCLEOTIDE SEQUENCE [LARGE SCALE GENOMIC DNA]</scope>
    <source>
        <strain evidence="1 2">ATCC BAA-614</strain>
    </source>
</reference>
<dbReference type="HOGENOM" id="CLU_3254371_0_0_11"/>
<dbReference type="EMBL" id="ADNV01000123">
    <property type="protein sequence ID" value="EFG78394.1"/>
    <property type="molecule type" value="Genomic_DNA"/>
</dbReference>
<dbReference type="Proteomes" id="UP000003653">
    <property type="component" value="Unassembled WGS sequence"/>
</dbReference>
<gene>
    <name evidence="1" type="ORF">HMPREF0591_1686</name>
</gene>
<sequence length="42" mass="4326">MDPPSLLIASSLPHQGVELGKIARSNANAAHCAADVDDVHFG</sequence>